<protein>
    <recommendedName>
        <fullName evidence="1">F-box domain-containing protein</fullName>
    </recommendedName>
</protein>
<feature type="non-terminal residue" evidence="2">
    <location>
        <position position="245"/>
    </location>
</feature>
<dbReference type="EMBL" id="ML170221">
    <property type="protein sequence ID" value="TDL17478.1"/>
    <property type="molecule type" value="Genomic_DNA"/>
</dbReference>
<proteinExistence type="predicted"/>
<reference evidence="2 3" key="1">
    <citation type="submission" date="2018-06" db="EMBL/GenBank/DDBJ databases">
        <title>A transcriptomic atlas of mushroom development highlights an independent origin of complex multicellularity.</title>
        <authorList>
            <consortium name="DOE Joint Genome Institute"/>
            <person name="Krizsan K."/>
            <person name="Almasi E."/>
            <person name="Merenyi Z."/>
            <person name="Sahu N."/>
            <person name="Viragh M."/>
            <person name="Koszo T."/>
            <person name="Mondo S."/>
            <person name="Kiss B."/>
            <person name="Balint B."/>
            <person name="Kues U."/>
            <person name="Barry K."/>
            <person name="Hegedus J.C."/>
            <person name="Henrissat B."/>
            <person name="Johnson J."/>
            <person name="Lipzen A."/>
            <person name="Ohm R."/>
            <person name="Nagy I."/>
            <person name="Pangilinan J."/>
            <person name="Yan J."/>
            <person name="Xiong Y."/>
            <person name="Grigoriev I.V."/>
            <person name="Hibbett D.S."/>
            <person name="Nagy L.G."/>
        </authorList>
    </citation>
    <scope>NUCLEOTIDE SEQUENCE [LARGE SCALE GENOMIC DNA]</scope>
    <source>
        <strain evidence="2 3">SZMC22713</strain>
    </source>
</reference>
<dbReference type="VEuPathDB" id="FungiDB:BD410DRAFT_831495"/>
<organism evidence="2 3">
    <name type="scientific">Rickenella mellea</name>
    <dbReference type="NCBI Taxonomy" id="50990"/>
    <lineage>
        <taxon>Eukaryota</taxon>
        <taxon>Fungi</taxon>
        <taxon>Dikarya</taxon>
        <taxon>Basidiomycota</taxon>
        <taxon>Agaricomycotina</taxon>
        <taxon>Agaricomycetes</taxon>
        <taxon>Hymenochaetales</taxon>
        <taxon>Rickenellaceae</taxon>
        <taxon>Rickenella</taxon>
    </lineage>
</organism>
<dbReference type="Pfam" id="PF12937">
    <property type="entry name" value="F-box-like"/>
    <property type="match status" value="1"/>
</dbReference>
<sequence length="245" mass="28064">MRLSELRDLKDSRVALRTILDVIDERIRLIQEKCLPLVIQHGVRPLPEDLLRHIFELGHGHGSFGGPQFTLSISQVCRRFRSVALTTPGLWATLNNILLRNQLEMFISRSGMVNLKLHLCIPECESESPCSAATFLKVTTKQSHRWSHFSYIGGCLDDNREFDDGEDDDDEIQYGYTHPAFSDYYDLRLPRLTHLTWHKVDYFHTSDNLDLPVPFGNWCMPNLVSFDGLDTLINVQMVGSGLNAY</sequence>
<accession>A0A4Y7PQU4</accession>
<dbReference type="InterPro" id="IPR001810">
    <property type="entry name" value="F-box_dom"/>
</dbReference>
<evidence type="ECO:0000259" key="1">
    <source>
        <dbReference type="Pfam" id="PF12937"/>
    </source>
</evidence>
<dbReference type="OrthoDB" id="3365698at2759"/>
<name>A0A4Y7PQU4_9AGAM</name>
<evidence type="ECO:0000313" key="2">
    <source>
        <dbReference type="EMBL" id="TDL17478.1"/>
    </source>
</evidence>
<dbReference type="AlphaFoldDB" id="A0A4Y7PQU4"/>
<gene>
    <name evidence="2" type="ORF">BD410DRAFT_831495</name>
</gene>
<dbReference type="STRING" id="50990.A0A4Y7PQU4"/>
<dbReference type="Proteomes" id="UP000294933">
    <property type="component" value="Unassembled WGS sequence"/>
</dbReference>
<dbReference type="Gene3D" id="1.20.1280.50">
    <property type="match status" value="1"/>
</dbReference>
<feature type="domain" description="F-box" evidence="1">
    <location>
        <begin position="46"/>
        <end position="94"/>
    </location>
</feature>
<evidence type="ECO:0000313" key="3">
    <source>
        <dbReference type="Proteomes" id="UP000294933"/>
    </source>
</evidence>
<keyword evidence="3" id="KW-1185">Reference proteome</keyword>